<evidence type="ECO:0000313" key="2">
    <source>
        <dbReference type="Proteomes" id="UP000054217"/>
    </source>
</evidence>
<dbReference type="EMBL" id="KN831968">
    <property type="protein sequence ID" value="KIO05088.1"/>
    <property type="molecule type" value="Genomic_DNA"/>
</dbReference>
<dbReference type="HOGENOM" id="CLU_2923633_0_0_1"/>
<reference evidence="2" key="2">
    <citation type="submission" date="2015-01" db="EMBL/GenBank/DDBJ databases">
        <title>Evolutionary Origins and Diversification of the Mycorrhizal Mutualists.</title>
        <authorList>
            <consortium name="DOE Joint Genome Institute"/>
            <consortium name="Mycorrhizal Genomics Consortium"/>
            <person name="Kohler A."/>
            <person name="Kuo A."/>
            <person name="Nagy L.G."/>
            <person name="Floudas D."/>
            <person name="Copeland A."/>
            <person name="Barry K.W."/>
            <person name="Cichocki N."/>
            <person name="Veneault-Fourrey C."/>
            <person name="LaButti K."/>
            <person name="Lindquist E.A."/>
            <person name="Lipzen A."/>
            <person name="Lundell T."/>
            <person name="Morin E."/>
            <person name="Murat C."/>
            <person name="Riley R."/>
            <person name="Ohm R."/>
            <person name="Sun H."/>
            <person name="Tunlid A."/>
            <person name="Henrissat B."/>
            <person name="Grigoriev I.V."/>
            <person name="Hibbett D.S."/>
            <person name="Martin F."/>
        </authorList>
    </citation>
    <scope>NUCLEOTIDE SEQUENCE [LARGE SCALE GENOMIC DNA]</scope>
    <source>
        <strain evidence="2">Marx 270</strain>
    </source>
</reference>
<keyword evidence="2" id="KW-1185">Reference proteome</keyword>
<gene>
    <name evidence="1" type="ORF">M404DRAFT_1000148</name>
</gene>
<name>A0A0C3J7R1_PISTI</name>
<dbReference type="AlphaFoldDB" id="A0A0C3J7R1"/>
<accession>A0A0C3J7R1</accession>
<dbReference type="Proteomes" id="UP000054217">
    <property type="component" value="Unassembled WGS sequence"/>
</dbReference>
<dbReference type="InParanoid" id="A0A0C3J7R1"/>
<proteinExistence type="predicted"/>
<reference evidence="1 2" key="1">
    <citation type="submission" date="2014-04" db="EMBL/GenBank/DDBJ databases">
        <authorList>
            <consortium name="DOE Joint Genome Institute"/>
            <person name="Kuo A."/>
            <person name="Kohler A."/>
            <person name="Costa M.D."/>
            <person name="Nagy L.G."/>
            <person name="Floudas D."/>
            <person name="Copeland A."/>
            <person name="Barry K.W."/>
            <person name="Cichocki N."/>
            <person name="Veneault-Fourrey C."/>
            <person name="LaButti K."/>
            <person name="Lindquist E.A."/>
            <person name="Lipzen A."/>
            <person name="Lundell T."/>
            <person name="Morin E."/>
            <person name="Murat C."/>
            <person name="Sun H."/>
            <person name="Tunlid A."/>
            <person name="Henrissat B."/>
            <person name="Grigoriev I.V."/>
            <person name="Hibbett D.S."/>
            <person name="Martin F."/>
            <person name="Nordberg H.P."/>
            <person name="Cantor M.N."/>
            <person name="Hua S.X."/>
        </authorList>
    </citation>
    <scope>NUCLEOTIDE SEQUENCE [LARGE SCALE GENOMIC DNA]</scope>
    <source>
        <strain evidence="1 2">Marx 270</strain>
    </source>
</reference>
<sequence>MQEPGHRVLSALQPIRSCKTQTFVSVVPASPLALNLDTMKSLIQRQSPRSVNESYTIAFWG</sequence>
<evidence type="ECO:0000313" key="1">
    <source>
        <dbReference type="EMBL" id="KIO05088.1"/>
    </source>
</evidence>
<organism evidence="1 2">
    <name type="scientific">Pisolithus tinctorius Marx 270</name>
    <dbReference type="NCBI Taxonomy" id="870435"/>
    <lineage>
        <taxon>Eukaryota</taxon>
        <taxon>Fungi</taxon>
        <taxon>Dikarya</taxon>
        <taxon>Basidiomycota</taxon>
        <taxon>Agaricomycotina</taxon>
        <taxon>Agaricomycetes</taxon>
        <taxon>Agaricomycetidae</taxon>
        <taxon>Boletales</taxon>
        <taxon>Sclerodermatineae</taxon>
        <taxon>Pisolithaceae</taxon>
        <taxon>Pisolithus</taxon>
    </lineage>
</organism>
<protein>
    <submittedName>
        <fullName evidence="1">Uncharacterized protein</fullName>
    </submittedName>
</protein>